<evidence type="ECO:0000313" key="1">
    <source>
        <dbReference type="EMBL" id="MEJ8304483.1"/>
    </source>
</evidence>
<sequence>MNKNRQRALLVGLSTLLFTSSVLGVFFLGGLAEAATPTPKNIVYTADSNIVSPQNRSAVKLSKNAKAIAKLDERAGGNNTIEKITFYRGTTEVKTIIVNAPSYTGDVELDGVKTKVQSKDNGSAGSYFAWNRLMDGQTWSPGEGSYERKGVISTAKEPKSPYYSAAPGEKVTMTVQYSITSGFRAGEIEDGTLPIPVTAIDNKTSTIIAENPSTPPTDPEDDRAKVLYDGTVNNTALGIDGKTHPSTKLQAIMVGLTPEQIKNNDTGQGGTRNLSYATIQFTQEHDADGIKYYLRENSSDPMARYNNNNPKPQAMMFYYAAYKFAVTSYTYQYPDKYRVFIKDGPEEPSLGFCNVREGRTIEGDDAGMQPTPSAMIKADQRDRETFDVLQGIPTSESLYGNVLTKNYLNQYEFQEHKVTCIYEVPVTLQYTLKWDPGKPNPATPPVPAKLPDPQEDSDEVAYPLRTERYFSYWTVEKLGIYQIDSAELKNYAFEGDSITIYPKGYTPPTLVLQKDGSYTAPETPAPFTAPHPPIVVDGKTSRPSPTYDPDIAQGYLEKAVGQIKGKNDKVVFNGQTIMSDREAEKETPVPSKIPNGTMISRDVLYSPDHMIPRTKTNRMAAPSMGTITYAGLDANYEAPDGDTYPISGINPVTVHTPVVNYSSTSNDATHNQKTTPNYSRQAFILDRPFTITIPTSGQHQNYPGYGNRDYAKYYRSKEVYFPFDTYAADRNTFYPKGTWINIPVGQLTTEFFLPVWVDEGDYTVTFRNTAENAPDIQPTQQDANFDLIHHVASDTVNVEVIGRLYDFHITDVADYNWEMVFRTQEGSAVHTGNTYWTGLNGIDGAPRGNTSPFTLPILPGSNPLEGMKNITVKTGYHIKFDLKTKGNMFGKTDGIRITPSFTFVSKDGKAQTPADLYYNDDHRTFIQVGSPEDTEERYIILNDRLRNVPEEELTDTARYKYDNYYTFAEMNGVSREMFIADYIRRFTKQKTPIGGFDLLLLPEQTRTLIGPKANLPGSVDFARANAAVQKWYGHYTLPGDPYVVAKGTNLAEYGRTHGGLTKRDPIFLRDGYIILNFNIESIQNGNLNAPHLQYVNAPLMNQWTLEGFKSSVQDSWKNTFTLRDGDIVFYNADKSYKDDFQAEVNH</sequence>
<organism evidence="1 2">
    <name type="scientific">Saccharibacillus sacchari</name>
    <dbReference type="NCBI Taxonomy" id="456493"/>
    <lineage>
        <taxon>Bacteria</taxon>
        <taxon>Bacillati</taxon>
        <taxon>Bacillota</taxon>
        <taxon>Bacilli</taxon>
        <taxon>Bacillales</taxon>
        <taxon>Paenibacillaceae</taxon>
        <taxon>Saccharibacillus</taxon>
    </lineage>
</organism>
<comment type="caution">
    <text evidence="1">The sequence shown here is derived from an EMBL/GenBank/DDBJ whole genome shotgun (WGS) entry which is preliminary data.</text>
</comment>
<proteinExistence type="predicted"/>
<protein>
    <submittedName>
        <fullName evidence="1">DUF5704 domain-containing protein</fullName>
    </submittedName>
</protein>
<reference evidence="1" key="1">
    <citation type="submission" date="2024-03" db="EMBL/GenBank/DDBJ databases">
        <title>Whole genome sequecning of epiphytes from Marcgravia umbellata leaves.</title>
        <authorList>
            <person name="Kumar G."/>
            <person name="Savka M.A."/>
        </authorList>
    </citation>
    <scope>NUCLEOTIDE SEQUENCE</scope>
    <source>
        <strain evidence="1">RIT_BL5</strain>
    </source>
</reference>
<keyword evidence="2" id="KW-1185">Reference proteome</keyword>
<gene>
    <name evidence="1" type="ORF">WKI47_11315</name>
</gene>
<dbReference type="EMBL" id="JBBKAR010000033">
    <property type="protein sequence ID" value="MEJ8304483.1"/>
    <property type="molecule type" value="Genomic_DNA"/>
</dbReference>
<evidence type="ECO:0000313" key="2">
    <source>
        <dbReference type="Proteomes" id="UP001380953"/>
    </source>
</evidence>
<accession>A0ACC6PC00</accession>
<dbReference type="Proteomes" id="UP001380953">
    <property type="component" value="Unassembled WGS sequence"/>
</dbReference>
<name>A0ACC6PC00_9BACL</name>